<keyword evidence="6" id="KW-1185">Reference proteome</keyword>
<organism evidence="5 6">
    <name type="scientific">Penicillium daleae</name>
    <dbReference type="NCBI Taxonomy" id="63821"/>
    <lineage>
        <taxon>Eukaryota</taxon>
        <taxon>Fungi</taxon>
        <taxon>Dikarya</taxon>
        <taxon>Ascomycota</taxon>
        <taxon>Pezizomycotina</taxon>
        <taxon>Eurotiomycetes</taxon>
        <taxon>Eurotiomycetidae</taxon>
        <taxon>Eurotiales</taxon>
        <taxon>Aspergillaceae</taxon>
        <taxon>Penicillium</taxon>
    </lineage>
</organism>
<dbReference type="CDD" id="cd00118">
    <property type="entry name" value="LysM"/>
    <property type="match status" value="1"/>
</dbReference>
<dbReference type="PANTHER" id="PTHR47700">
    <property type="entry name" value="V CHITINASE, PUTATIVE (AFU_ORTHOLOGUE AFUA_6G13720)-RELATED"/>
    <property type="match status" value="1"/>
</dbReference>
<dbReference type="InterPro" id="IPR018371">
    <property type="entry name" value="Chitin-binding_1_CS"/>
</dbReference>
<dbReference type="InterPro" id="IPR036861">
    <property type="entry name" value="Endochitinase-like_sf"/>
</dbReference>
<evidence type="ECO:0000259" key="4">
    <source>
        <dbReference type="PROSITE" id="PS51782"/>
    </source>
</evidence>
<dbReference type="PROSITE" id="PS51782">
    <property type="entry name" value="LYSM"/>
    <property type="match status" value="2"/>
</dbReference>
<dbReference type="Proteomes" id="UP001213681">
    <property type="component" value="Unassembled WGS sequence"/>
</dbReference>
<protein>
    <submittedName>
        <fullName evidence="5">Peptidoglycan-binding Lysin subgroup</fullName>
    </submittedName>
</protein>
<dbReference type="InterPro" id="IPR057277">
    <property type="entry name" value="LysM_C"/>
</dbReference>
<dbReference type="GeneID" id="81601535"/>
<sequence length="418" mass="44558">MNADFLSCLKSSEIHSRSTTCSPIQIVSGDSCGSLAARCGITASQFTSFNPQASLCSSLVPGNSVCCSAERTSVSSVQSSNGNVCNTYTIKAGDYCDQIAPKYGIRVAELESYNSQTWGWSGCNALQPGRLLCVSSGEPPMPAAIASAVCGPQVPGTLRPGNWVDLKSLNPCPLNECCSPYGQCGNTAEFCTSSLSSTAAEVTGKPITSTQVITKTTQPTTKHSSVSTHTTSSKKSASISLSTSTSKHSTTSTSHSTTTHSTSTTHSKKTSQSTNHSTTKITSAAISPTSDPWIIRIYSKEDCKGAYYVVQGHNEHMTNECLNLYGGMSGLFSGDSPTCRWFPDDNKSGWKSCDESSLKSPQSWYVESGTCTVFDNDKCKSDGYGQVYSSWDKKGCENMKDSKWNPKTWAALECSIQS</sequence>
<dbReference type="SMART" id="SM00257">
    <property type="entry name" value="LysM"/>
    <property type="match status" value="2"/>
</dbReference>
<dbReference type="PANTHER" id="PTHR47700:SF2">
    <property type="entry name" value="CHITINASE"/>
    <property type="match status" value="1"/>
</dbReference>
<accession>A0AAD6C4E2</accession>
<reference evidence="5" key="2">
    <citation type="journal article" date="2023" name="IMA Fungus">
        <title>Comparative genomic study of the Penicillium genus elucidates a diverse pangenome and 15 lateral gene transfer events.</title>
        <authorList>
            <person name="Petersen C."/>
            <person name="Sorensen T."/>
            <person name="Nielsen M.R."/>
            <person name="Sondergaard T.E."/>
            <person name="Sorensen J.L."/>
            <person name="Fitzpatrick D.A."/>
            <person name="Frisvad J.C."/>
            <person name="Nielsen K.L."/>
        </authorList>
    </citation>
    <scope>NUCLEOTIDE SEQUENCE</scope>
    <source>
        <strain evidence="5">IBT 16125</strain>
    </source>
</reference>
<evidence type="ECO:0000313" key="5">
    <source>
        <dbReference type="EMBL" id="KAJ5444038.1"/>
    </source>
</evidence>
<proteinExistence type="predicted"/>
<dbReference type="InterPro" id="IPR036779">
    <property type="entry name" value="LysM_dom_sf"/>
</dbReference>
<dbReference type="EMBL" id="JAPVEA010000007">
    <property type="protein sequence ID" value="KAJ5444038.1"/>
    <property type="molecule type" value="Genomic_DNA"/>
</dbReference>
<keyword evidence="2" id="KW-0843">Virulence</keyword>
<evidence type="ECO:0000256" key="3">
    <source>
        <dbReference type="SAM" id="MobiDB-lite"/>
    </source>
</evidence>
<dbReference type="Gene3D" id="3.30.60.10">
    <property type="entry name" value="Endochitinase-like"/>
    <property type="match status" value="1"/>
</dbReference>
<dbReference type="InterPro" id="IPR053214">
    <property type="entry name" value="LysM12-like"/>
</dbReference>
<dbReference type="Pfam" id="PF01476">
    <property type="entry name" value="LysM"/>
    <property type="match status" value="2"/>
</dbReference>
<dbReference type="InterPro" id="IPR018392">
    <property type="entry name" value="LysM"/>
</dbReference>
<evidence type="ECO:0000313" key="6">
    <source>
        <dbReference type="Proteomes" id="UP001213681"/>
    </source>
</evidence>
<dbReference type="PROSITE" id="PS00026">
    <property type="entry name" value="CHIT_BIND_I_1"/>
    <property type="match status" value="1"/>
</dbReference>
<evidence type="ECO:0000256" key="1">
    <source>
        <dbReference type="ARBA" id="ARBA00022669"/>
    </source>
</evidence>
<evidence type="ECO:0000256" key="2">
    <source>
        <dbReference type="ARBA" id="ARBA00023026"/>
    </source>
</evidence>
<dbReference type="RefSeq" id="XP_056764118.1">
    <property type="nucleotide sequence ID" value="XM_056911292.1"/>
</dbReference>
<dbReference type="SUPFAM" id="SSF57016">
    <property type="entry name" value="Plant lectins/antimicrobial peptides"/>
    <property type="match status" value="1"/>
</dbReference>
<feature type="domain" description="LysM" evidence="4">
    <location>
        <begin position="22"/>
        <end position="67"/>
    </location>
</feature>
<keyword evidence="1" id="KW-0147">Chitin-binding</keyword>
<feature type="compositionally biased region" description="Low complexity" evidence="3">
    <location>
        <begin position="210"/>
        <end position="280"/>
    </location>
</feature>
<dbReference type="SUPFAM" id="SSF54106">
    <property type="entry name" value="LysM domain"/>
    <property type="match status" value="2"/>
</dbReference>
<dbReference type="Pfam" id="PF00187">
    <property type="entry name" value="Chitin_bind_1"/>
    <property type="match status" value="1"/>
</dbReference>
<dbReference type="InterPro" id="IPR001002">
    <property type="entry name" value="Chitin-bd_1"/>
</dbReference>
<reference evidence="5" key="1">
    <citation type="submission" date="2022-12" db="EMBL/GenBank/DDBJ databases">
        <authorList>
            <person name="Petersen C."/>
        </authorList>
    </citation>
    <scope>NUCLEOTIDE SEQUENCE</scope>
    <source>
        <strain evidence="5">IBT 16125</strain>
    </source>
</reference>
<dbReference type="AlphaFoldDB" id="A0AAD6C4E2"/>
<dbReference type="Pfam" id="PF25139">
    <property type="entry name" value="LysM14_C"/>
    <property type="match status" value="1"/>
</dbReference>
<comment type="caution">
    <text evidence="5">The sequence shown here is derived from an EMBL/GenBank/DDBJ whole genome shotgun (WGS) entry which is preliminary data.</text>
</comment>
<dbReference type="GO" id="GO:0008061">
    <property type="term" value="F:chitin binding"/>
    <property type="evidence" value="ECO:0007669"/>
    <property type="project" value="UniProtKB-KW"/>
</dbReference>
<feature type="domain" description="LysM" evidence="4">
    <location>
        <begin position="86"/>
        <end position="134"/>
    </location>
</feature>
<name>A0AAD6C4E2_9EURO</name>
<dbReference type="Gene3D" id="3.10.350.10">
    <property type="entry name" value="LysM domain"/>
    <property type="match status" value="2"/>
</dbReference>
<feature type="region of interest" description="Disordered" evidence="3">
    <location>
        <begin position="210"/>
        <end position="282"/>
    </location>
</feature>
<gene>
    <name evidence="5" type="ORF">N7458_007910</name>
</gene>